<gene>
    <name evidence="7" type="ORF">MTBPR1_150022</name>
</gene>
<dbReference type="RefSeq" id="WP_069186667.1">
    <property type="nucleotide sequence ID" value="NZ_FLYE01000007.1"/>
</dbReference>
<dbReference type="GO" id="GO:0003824">
    <property type="term" value="F:catalytic activity"/>
    <property type="evidence" value="ECO:0007669"/>
    <property type="project" value="InterPro"/>
</dbReference>
<dbReference type="PROSITE" id="PS51918">
    <property type="entry name" value="RADICAL_SAM"/>
    <property type="match status" value="1"/>
</dbReference>
<evidence type="ECO:0000313" key="7">
    <source>
        <dbReference type="EMBL" id="SCA55975.1"/>
    </source>
</evidence>
<keyword evidence="3" id="KW-0479">Metal-binding</keyword>
<comment type="cofactor">
    <cofactor evidence="1">
        <name>[4Fe-4S] cluster</name>
        <dbReference type="ChEBI" id="CHEBI:49883"/>
    </cofactor>
</comment>
<dbReference type="SFLD" id="SFLDS00029">
    <property type="entry name" value="Radical_SAM"/>
    <property type="match status" value="1"/>
</dbReference>
<evidence type="ECO:0000256" key="2">
    <source>
        <dbReference type="ARBA" id="ARBA00022691"/>
    </source>
</evidence>
<proteinExistence type="predicted"/>
<dbReference type="EMBL" id="FLYE01000007">
    <property type="protein sequence ID" value="SCA55975.1"/>
    <property type="molecule type" value="Genomic_DNA"/>
</dbReference>
<dbReference type="AlphaFoldDB" id="A0A1C3RFE7"/>
<evidence type="ECO:0000313" key="8">
    <source>
        <dbReference type="Proteomes" id="UP000231658"/>
    </source>
</evidence>
<organism evidence="7 8">
    <name type="scientific">Candidatus Terasakiella magnetica</name>
    <dbReference type="NCBI Taxonomy" id="1867952"/>
    <lineage>
        <taxon>Bacteria</taxon>
        <taxon>Pseudomonadati</taxon>
        <taxon>Pseudomonadota</taxon>
        <taxon>Alphaproteobacteria</taxon>
        <taxon>Rhodospirillales</taxon>
        <taxon>Terasakiellaceae</taxon>
        <taxon>Terasakiella</taxon>
    </lineage>
</organism>
<evidence type="ECO:0000256" key="1">
    <source>
        <dbReference type="ARBA" id="ARBA00001966"/>
    </source>
</evidence>
<protein>
    <submittedName>
        <fullName evidence="7">Radical SAM superfamily protein</fullName>
    </submittedName>
</protein>
<keyword evidence="5" id="KW-0411">Iron-sulfur</keyword>
<dbReference type="InterPro" id="IPR006638">
    <property type="entry name" value="Elp3/MiaA/NifB-like_rSAM"/>
</dbReference>
<dbReference type="SMART" id="SM00729">
    <property type="entry name" value="Elp3"/>
    <property type="match status" value="1"/>
</dbReference>
<dbReference type="PANTHER" id="PTHR43409">
    <property type="entry name" value="ANAEROBIC MAGNESIUM-PROTOPORPHYRIN IX MONOMETHYL ESTER CYCLASE-RELATED"/>
    <property type="match status" value="1"/>
</dbReference>
<name>A0A1C3RFE7_9PROT</name>
<dbReference type="STRING" id="1867952.MTBPR1_150022"/>
<sequence>MRYEGKIYRPWPEAESLLIQVTLGCSNNNCTFCTMFKDKTFKKRKIEEIYKDIEMARKFYRHVDSIFLVDGNVMVLKTEFLLKVVRKIKEVFPEVQNISLYSELNDLRRKTVEDLIELRQAGVTLLYAGLESGDPVVLENIKKRMSPKQALEGMKKAKAAGIDVLLSFIFGLGGRERSKEHIEATTSLLNELEPEQIAPMALAVQPESELEQEVLSGEFILPTPAQILQEEKYLLENLGDFETYYWGDHGNNIVPQKGMFQPLRKEFLTNINNEIVSNPIVHEDVHRTFAW</sequence>
<dbReference type="Proteomes" id="UP000231658">
    <property type="component" value="Unassembled WGS sequence"/>
</dbReference>
<dbReference type="CDD" id="cd01335">
    <property type="entry name" value="Radical_SAM"/>
    <property type="match status" value="1"/>
</dbReference>
<dbReference type="OrthoDB" id="9777636at2"/>
<accession>A0A1C3RFE7</accession>
<dbReference type="InterPro" id="IPR058240">
    <property type="entry name" value="rSAM_sf"/>
</dbReference>
<dbReference type="Pfam" id="PF04055">
    <property type="entry name" value="Radical_SAM"/>
    <property type="match status" value="1"/>
</dbReference>
<dbReference type="GO" id="GO:0046872">
    <property type="term" value="F:metal ion binding"/>
    <property type="evidence" value="ECO:0007669"/>
    <property type="project" value="UniProtKB-KW"/>
</dbReference>
<evidence type="ECO:0000256" key="3">
    <source>
        <dbReference type="ARBA" id="ARBA00022723"/>
    </source>
</evidence>
<feature type="domain" description="Radical SAM core" evidence="6">
    <location>
        <begin position="11"/>
        <end position="248"/>
    </location>
</feature>
<keyword evidence="2" id="KW-0949">S-adenosyl-L-methionine</keyword>
<evidence type="ECO:0000256" key="4">
    <source>
        <dbReference type="ARBA" id="ARBA00023004"/>
    </source>
</evidence>
<dbReference type="InterPro" id="IPR007197">
    <property type="entry name" value="rSAM"/>
</dbReference>
<evidence type="ECO:0000256" key="5">
    <source>
        <dbReference type="ARBA" id="ARBA00023014"/>
    </source>
</evidence>
<reference evidence="7 8" key="1">
    <citation type="submission" date="2016-07" db="EMBL/GenBank/DDBJ databases">
        <authorList>
            <person name="Lefevre C.T."/>
        </authorList>
    </citation>
    <scope>NUCLEOTIDE SEQUENCE [LARGE SCALE GENOMIC DNA]</scope>
    <source>
        <strain evidence="7">PR1</strain>
    </source>
</reference>
<dbReference type="SFLD" id="SFLDG01095">
    <property type="entry name" value="Uncharacterised_Radical_SAM_Su"/>
    <property type="match status" value="1"/>
</dbReference>
<dbReference type="GO" id="GO:0051536">
    <property type="term" value="F:iron-sulfur cluster binding"/>
    <property type="evidence" value="ECO:0007669"/>
    <property type="project" value="UniProtKB-KW"/>
</dbReference>
<dbReference type="InterPro" id="IPR013785">
    <property type="entry name" value="Aldolase_TIM"/>
</dbReference>
<evidence type="ECO:0000259" key="6">
    <source>
        <dbReference type="PROSITE" id="PS51918"/>
    </source>
</evidence>
<keyword evidence="4" id="KW-0408">Iron</keyword>
<dbReference type="SFLD" id="SFLDG01082">
    <property type="entry name" value="B12-binding_domain_containing"/>
    <property type="match status" value="1"/>
</dbReference>
<dbReference type="PANTHER" id="PTHR43409:SF4">
    <property type="entry name" value="RADICAL SAM SUPERFAMILY PROTEIN"/>
    <property type="match status" value="1"/>
</dbReference>
<dbReference type="SUPFAM" id="SSF102114">
    <property type="entry name" value="Radical SAM enzymes"/>
    <property type="match status" value="1"/>
</dbReference>
<dbReference type="Gene3D" id="3.20.20.70">
    <property type="entry name" value="Aldolase class I"/>
    <property type="match status" value="1"/>
</dbReference>
<dbReference type="InterPro" id="IPR051198">
    <property type="entry name" value="BchE-like"/>
</dbReference>
<keyword evidence="8" id="KW-1185">Reference proteome</keyword>